<evidence type="ECO:0000259" key="1">
    <source>
        <dbReference type="Pfam" id="PF06114"/>
    </source>
</evidence>
<protein>
    <recommendedName>
        <fullName evidence="1">IrrE N-terminal-like domain-containing protein</fullName>
    </recommendedName>
</protein>
<dbReference type="Proteomes" id="UP000198994">
    <property type="component" value="Unassembled WGS sequence"/>
</dbReference>
<dbReference type="EMBL" id="FNAV01000040">
    <property type="protein sequence ID" value="SDF64041.1"/>
    <property type="molecule type" value="Genomic_DNA"/>
</dbReference>
<proteinExistence type="predicted"/>
<sequence>MSKFRLKMSRLKGEQVASQFGFEALPVDPFKIAKDESIVVEAKKPDREGMSGCIVFNDDGVGIIYATHIRSEGFRRFTVAHELGHYFLEGHPEEILKTAPVHFSKAGFTQGHSSIEIEADHFASGLLMPTRLTREALYGAPVGLEGIQHLAGEAETSLTSAAIRAAECAPYPMAVVVSQGDQIAYGFMSESFKRLDRLRFLRKGDPLPYTATRSFNSEEENISSRKSICGSTRLAEWFGGEKTIALEEEIVGLGSYGYTLTVLSSDLLAGDPDEFEDEEEKLVASWTPRFAYGR</sequence>
<dbReference type="Gene3D" id="1.10.10.2910">
    <property type="match status" value="1"/>
</dbReference>
<dbReference type="Pfam" id="PF06114">
    <property type="entry name" value="Peptidase_M78"/>
    <property type="match status" value="1"/>
</dbReference>
<evidence type="ECO:0000313" key="3">
    <source>
        <dbReference type="Proteomes" id="UP000198994"/>
    </source>
</evidence>
<dbReference type="PANTHER" id="PTHR43236:SF1">
    <property type="entry name" value="BLL7220 PROTEIN"/>
    <property type="match status" value="1"/>
</dbReference>
<accession>A0A1G7MQV3</accession>
<dbReference type="InterPro" id="IPR010359">
    <property type="entry name" value="IrrE_HExxH"/>
</dbReference>
<dbReference type="InterPro" id="IPR052345">
    <property type="entry name" value="Rad_response_metalloprotease"/>
</dbReference>
<dbReference type="RefSeq" id="WP_089964181.1">
    <property type="nucleotide sequence ID" value="NZ_FNAV01000040.1"/>
</dbReference>
<dbReference type="PANTHER" id="PTHR43236">
    <property type="entry name" value="ANTITOXIN HIGA1"/>
    <property type="match status" value="1"/>
</dbReference>
<evidence type="ECO:0000313" key="2">
    <source>
        <dbReference type="EMBL" id="SDF64041.1"/>
    </source>
</evidence>
<reference evidence="3" key="1">
    <citation type="submission" date="2016-10" db="EMBL/GenBank/DDBJ databases">
        <authorList>
            <person name="Varghese N."/>
            <person name="Submissions S."/>
        </authorList>
    </citation>
    <scope>NUCLEOTIDE SEQUENCE [LARGE SCALE GENOMIC DNA]</scope>
    <source>
        <strain evidence="3">DSM 10146</strain>
    </source>
</reference>
<organism evidence="2 3">
    <name type="scientific">Salipiger thiooxidans</name>
    <dbReference type="NCBI Taxonomy" id="282683"/>
    <lineage>
        <taxon>Bacteria</taxon>
        <taxon>Pseudomonadati</taxon>
        <taxon>Pseudomonadota</taxon>
        <taxon>Alphaproteobacteria</taxon>
        <taxon>Rhodobacterales</taxon>
        <taxon>Roseobacteraceae</taxon>
        <taxon>Salipiger</taxon>
    </lineage>
</organism>
<name>A0A1G7MQV3_9RHOB</name>
<dbReference type="OrthoDB" id="9794834at2"/>
<keyword evidence="3" id="KW-1185">Reference proteome</keyword>
<dbReference type="STRING" id="282683.SAMN04488105_1402"/>
<gene>
    <name evidence="2" type="ORF">SAMN04488105_1402</name>
</gene>
<dbReference type="AlphaFoldDB" id="A0A1G7MQV3"/>
<feature type="domain" description="IrrE N-terminal-like" evidence="1">
    <location>
        <begin position="70"/>
        <end position="142"/>
    </location>
</feature>